<gene>
    <name evidence="1" type="ORF">THIOM_001859</name>
</gene>
<protein>
    <submittedName>
        <fullName evidence="1">Uncharacterized protein</fullName>
    </submittedName>
</protein>
<dbReference type="AlphaFoldDB" id="A0A176S2Q9"/>
<dbReference type="Proteomes" id="UP000076962">
    <property type="component" value="Unassembled WGS sequence"/>
</dbReference>
<reference evidence="1 2" key="1">
    <citation type="submission" date="2016-05" db="EMBL/GenBank/DDBJ databases">
        <title>Single-cell genome of chain-forming Candidatus Thiomargarita nelsonii and comparison to other large sulfur-oxidizing bacteria.</title>
        <authorList>
            <person name="Winkel M."/>
            <person name="Salman V."/>
            <person name="Woyke T."/>
            <person name="Schulz-Vogt H."/>
            <person name="Richter M."/>
            <person name="Flood B."/>
            <person name="Bailey J."/>
            <person name="Amann R."/>
            <person name="Mussmann M."/>
        </authorList>
    </citation>
    <scope>NUCLEOTIDE SEQUENCE [LARGE SCALE GENOMIC DNA]</scope>
    <source>
        <strain evidence="1 2">THI036</strain>
    </source>
</reference>
<feature type="non-terminal residue" evidence="1">
    <location>
        <position position="46"/>
    </location>
</feature>
<comment type="caution">
    <text evidence="1">The sequence shown here is derived from an EMBL/GenBank/DDBJ whole genome shotgun (WGS) entry which is preliminary data.</text>
</comment>
<sequence>MQILKEVIEVTEDLSLLTLGSRRYGNILFDICHELLKSGKPGRPPK</sequence>
<accession>A0A176S2Q9</accession>
<proteinExistence type="predicted"/>
<dbReference type="EMBL" id="LUTY01001010">
    <property type="protein sequence ID" value="OAD22343.1"/>
    <property type="molecule type" value="Genomic_DNA"/>
</dbReference>
<name>A0A176S2Q9_9GAMM</name>
<evidence type="ECO:0000313" key="1">
    <source>
        <dbReference type="EMBL" id="OAD22343.1"/>
    </source>
</evidence>
<evidence type="ECO:0000313" key="2">
    <source>
        <dbReference type="Proteomes" id="UP000076962"/>
    </source>
</evidence>
<keyword evidence="2" id="KW-1185">Reference proteome</keyword>
<organism evidence="1 2">
    <name type="scientific">Candidatus Thiomargarita nelsonii</name>
    <dbReference type="NCBI Taxonomy" id="1003181"/>
    <lineage>
        <taxon>Bacteria</taxon>
        <taxon>Pseudomonadati</taxon>
        <taxon>Pseudomonadota</taxon>
        <taxon>Gammaproteobacteria</taxon>
        <taxon>Thiotrichales</taxon>
        <taxon>Thiotrichaceae</taxon>
        <taxon>Thiomargarita</taxon>
    </lineage>
</organism>